<reference evidence="3 4" key="1">
    <citation type="submission" date="2018-05" db="EMBL/GenBank/DDBJ databases">
        <authorList>
            <person name="Goeker M."/>
            <person name="Huntemann M."/>
            <person name="Clum A."/>
            <person name="Pillay M."/>
            <person name="Palaniappan K."/>
            <person name="Varghese N."/>
            <person name="Mikhailova N."/>
            <person name="Stamatis D."/>
            <person name="Reddy T."/>
            <person name="Daum C."/>
            <person name="Shapiro N."/>
            <person name="Ivanova N."/>
            <person name="Kyrpides N."/>
            <person name="Woyke T."/>
        </authorList>
    </citation>
    <scope>NUCLEOTIDE SEQUENCE [LARGE SCALE GENOMIC DNA]</scope>
    <source>
        <strain evidence="3 4">DSM 26524</strain>
    </source>
</reference>
<evidence type="ECO:0000256" key="2">
    <source>
        <dbReference type="SAM" id="SignalP"/>
    </source>
</evidence>
<keyword evidence="4" id="KW-1185">Reference proteome</keyword>
<feature type="region of interest" description="Disordered" evidence="1">
    <location>
        <begin position="427"/>
        <end position="475"/>
    </location>
</feature>
<dbReference type="AlphaFoldDB" id="A0AB73T8S3"/>
<dbReference type="PANTHER" id="PTHR37841">
    <property type="entry name" value="GLR2918 PROTEIN"/>
    <property type="match status" value="1"/>
</dbReference>
<organism evidence="3 4">
    <name type="scientific">Murimonas intestini</name>
    <dbReference type="NCBI Taxonomy" id="1337051"/>
    <lineage>
        <taxon>Bacteria</taxon>
        <taxon>Bacillati</taxon>
        <taxon>Bacillota</taxon>
        <taxon>Clostridia</taxon>
        <taxon>Lachnospirales</taxon>
        <taxon>Lachnospiraceae</taxon>
        <taxon>Murimonas</taxon>
    </lineage>
</organism>
<proteinExistence type="predicted"/>
<gene>
    <name evidence="3" type="ORF">C7383_102438</name>
</gene>
<dbReference type="InterPro" id="IPR032774">
    <property type="entry name" value="WG_beta_rep"/>
</dbReference>
<keyword evidence="2" id="KW-0732">Signal</keyword>
<dbReference type="Proteomes" id="UP000245412">
    <property type="component" value="Unassembled WGS sequence"/>
</dbReference>
<protein>
    <submittedName>
        <fullName evidence="3">WG repeat protein</fullName>
    </submittedName>
</protein>
<feature type="signal peptide" evidence="2">
    <location>
        <begin position="1"/>
        <end position="23"/>
    </location>
</feature>
<accession>A0AB73T8S3</accession>
<dbReference type="RefSeq" id="WP_109625227.1">
    <property type="nucleotide sequence ID" value="NZ_JANKBI010000005.1"/>
</dbReference>
<name>A0AB73T8S3_9FIRM</name>
<feature type="chain" id="PRO_5044495012" evidence="2">
    <location>
        <begin position="24"/>
        <end position="567"/>
    </location>
</feature>
<evidence type="ECO:0000256" key="1">
    <source>
        <dbReference type="SAM" id="MobiDB-lite"/>
    </source>
</evidence>
<dbReference type="EMBL" id="QGGY01000002">
    <property type="protein sequence ID" value="PWJ78301.1"/>
    <property type="molecule type" value="Genomic_DNA"/>
</dbReference>
<comment type="caution">
    <text evidence="3">The sequence shown here is derived from an EMBL/GenBank/DDBJ whole genome shotgun (WGS) entry which is preliminary data.</text>
</comment>
<feature type="compositionally biased region" description="Low complexity" evidence="1">
    <location>
        <begin position="454"/>
        <end position="472"/>
    </location>
</feature>
<sequence length="567" mass="61236">MKKGLFLVGLITAALSMPLMANASGESVKIGDVENSFWISGTNMLRVQGESGFYVAAMDGAALTEDIYGSNFEYSKGYITAIEASEEINTSGILNMEGKVMVPFQYADIKVLNNNWIVAFVLEEATASQYDYSSWWNKDQFYLIKTADVYYVDGGSGNNVASLTRDQYLDASANGQYINIQDRTTNVISTYDREFNQVATDLKYISDISVETRNLIPYKENGQNGLKDADGNVVMEPAFSYINDFVRGYAEVSTGEKNGLIDELGNVVIPAEYDKIKKAYYLPSDAEYDTRGYNANGYFAVVLDKKLGFVDVNGNVTCEPKYSEDALEVYGSAAIMVDPEGKRHLIAGDGVETILEDYESVYPLDFSGGRYYKVRDAQSKLGMIDWHGNVIFPCEYDSMALSGDGKYLLAGVDYNKGEIYQLNYETAEEGQSEPAAVNPAETEASTEKTDEAVSEVSTGAAAEAASEASGAAKEPVTEFLGNSAEEPATEISTQAAALLDNAVTLLNDDFEANREAAAALIKSAAGLLGEDKESAVSLLNSAVTLLGTEGTDAGGVLTLVSSAKDML</sequence>
<dbReference type="PANTHER" id="PTHR37841:SF1">
    <property type="entry name" value="DUF3298 DOMAIN-CONTAINING PROTEIN"/>
    <property type="match status" value="1"/>
</dbReference>
<evidence type="ECO:0000313" key="3">
    <source>
        <dbReference type="EMBL" id="PWJ78301.1"/>
    </source>
</evidence>
<evidence type="ECO:0000313" key="4">
    <source>
        <dbReference type="Proteomes" id="UP000245412"/>
    </source>
</evidence>
<dbReference type="Pfam" id="PF14903">
    <property type="entry name" value="WG_beta_rep"/>
    <property type="match status" value="2"/>
</dbReference>